<dbReference type="InterPro" id="IPR032378">
    <property type="entry name" value="ZC3H15/TMA46_C"/>
</dbReference>
<evidence type="ECO:0000259" key="2">
    <source>
        <dbReference type="PROSITE" id="PS50908"/>
    </source>
</evidence>
<dbReference type="InterPro" id="IPR040213">
    <property type="entry name" value="GIR2-like"/>
</dbReference>
<dbReference type="GO" id="GO:0010468">
    <property type="term" value="P:regulation of gene expression"/>
    <property type="evidence" value="ECO:0007669"/>
    <property type="project" value="UniProtKB-ARBA"/>
</dbReference>
<reference evidence="3 4" key="1">
    <citation type="submission" date="2024-03" db="EMBL/GenBank/DDBJ databases">
        <title>The Acrasis kona genome and developmental transcriptomes reveal deep origins of eukaryotic multicellular pathways.</title>
        <authorList>
            <person name="Sheikh S."/>
            <person name="Fu C.-J."/>
            <person name="Brown M.W."/>
            <person name="Baldauf S.L."/>
        </authorList>
    </citation>
    <scope>NUCLEOTIDE SEQUENCE [LARGE SCALE GENOMIC DNA]</scope>
    <source>
        <strain evidence="3 4">ATCC MYA-3509</strain>
    </source>
</reference>
<gene>
    <name evidence="3" type="ORF">AKO1_014235</name>
</gene>
<evidence type="ECO:0000313" key="4">
    <source>
        <dbReference type="Proteomes" id="UP001431209"/>
    </source>
</evidence>
<dbReference type="Pfam" id="PF16543">
    <property type="entry name" value="DFRP_C"/>
    <property type="match status" value="1"/>
</dbReference>
<feature type="domain" description="RWD" evidence="2">
    <location>
        <begin position="9"/>
        <end position="114"/>
    </location>
</feature>
<dbReference type="Gene3D" id="6.20.400.10">
    <property type="match status" value="1"/>
</dbReference>
<proteinExistence type="predicted"/>
<evidence type="ECO:0000256" key="1">
    <source>
        <dbReference type="SAM" id="MobiDB-lite"/>
    </source>
</evidence>
<dbReference type="PANTHER" id="PTHR12292">
    <property type="entry name" value="RWD DOMAIN-CONTAINING PROTEIN"/>
    <property type="match status" value="1"/>
</dbReference>
<dbReference type="SUPFAM" id="SSF54495">
    <property type="entry name" value="UBC-like"/>
    <property type="match status" value="1"/>
</dbReference>
<accession>A0AAW2Z0K4</accession>
<organism evidence="3 4">
    <name type="scientific">Acrasis kona</name>
    <dbReference type="NCBI Taxonomy" id="1008807"/>
    <lineage>
        <taxon>Eukaryota</taxon>
        <taxon>Discoba</taxon>
        <taxon>Heterolobosea</taxon>
        <taxon>Tetramitia</taxon>
        <taxon>Eutetramitia</taxon>
        <taxon>Acrasidae</taxon>
        <taxon>Acrasis</taxon>
    </lineage>
</organism>
<dbReference type="AlphaFoldDB" id="A0AAW2Z0K4"/>
<protein>
    <recommendedName>
        <fullName evidence="2">RWD domain-containing protein</fullName>
    </recommendedName>
</protein>
<dbReference type="EMBL" id="JAOPGA020000891">
    <property type="protein sequence ID" value="KAL0482787.1"/>
    <property type="molecule type" value="Genomic_DNA"/>
</dbReference>
<dbReference type="GO" id="GO:0009893">
    <property type="term" value="P:positive regulation of metabolic process"/>
    <property type="evidence" value="ECO:0007669"/>
    <property type="project" value="UniProtKB-ARBA"/>
</dbReference>
<feature type="region of interest" description="Disordered" evidence="1">
    <location>
        <begin position="118"/>
        <end position="140"/>
    </location>
</feature>
<feature type="non-terminal residue" evidence="3">
    <location>
        <position position="240"/>
    </location>
</feature>
<dbReference type="FunFam" id="3.10.110.10:FF:000050">
    <property type="entry name" value="eIF-2-alpha kinase GCN2"/>
    <property type="match status" value="1"/>
</dbReference>
<dbReference type="PROSITE" id="PS50908">
    <property type="entry name" value="RWD"/>
    <property type="match status" value="1"/>
</dbReference>
<dbReference type="SMART" id="SM00591">
    <property type="entry name" value="RWD"/>
    <property type="match status" value="1"/>
</dbReference>
<sequence length="240" mass="28075">MDYEEEQRTEKEALESIYADSYQEVEKNLIKINIYPYTVESDDEINYVGLTLQITYPETYPEVKPEISIFSLKGLAKKETDELKKNLEQIAEDNLGTIMVFTLASSAQEWLLEHNDQKTAKRNEEIKQETGAYESEEEEEDEYEKLMREKSQVSNNLTRYSENTQISAQTYVSQGTPVTKEIFNQWKEQFILERKEVREKLQQESNTEGQILYGKLTGREIFEQKKYVEKVGADGVDIDE</sequence>
<dbReference type="GO" id="GO:0033554">
    <property type="term" value="P:cellular response to stress"/>
    <property type="evidence" value="ECO:0007669"/>
    <property type="project" value="UniProtKB-ARBA"/>
</dbReference>
<dbReference type="GO" id="GO:0051246">
    <property type="term" value="P:regulation of protein metabolic process"/>
    <property type="evidence" value="ECO:0007669"/>
    <property type="project" value="UniProtKB-ARBA"/>
</dbReference>
<dbReference type="InterPro" id="IPR016135">
    <property type="entry name" value="UBQ-conjugating_enzyme/RWD"/>
</dbReference>
<dbReference type="Pfam" id="PF05773">
    <property type="entry name" value="RWD"/>
    <property type="match status" value="1"/>
</dbReference>
<comment type="caution">
    <text evidence="3">The sequence shown here is derived from an EMBL/GenBank/DDBJ whole genome shotgun (WGS) entry which is preliminary data.</text>
</comment>
<keyword evidence="4" id="KW-1185">Reference proteome</keyword>
<dbReference type="Proteomes" id="UP001431209">
    <property type="component" value="Unassembled WGS sequence"/>
</dbReference>
<dbReference type="Gene3D" id="3.10.110.10">
    <property type="entry name" value="Ubiquitin Conjugating Enzyme"/>
    <property type="match status" value="1"/>
</dbReference>
<name>A0AAW2Z0K4_9EUKA</name>
<evidence type="ECO:0000313" key="3">
    <source>
        <dbReference type="EMBL" id="KAL0482787.1"/>
    </source>
</evidence>
<dbReference type="CDD" id="cd23823">
    <property type="entry name" value="RWD_GCN2"/>
    <property type="match status" value="1"/>
</dbReference>
<dbReference type="InterPro" id="IPR006575">
    <property type="entry name" value="RWD_dom"/>
</dbReference>
<feature type="compositionally biased region" description="Basic and acidic residues" evidence="1">
    <location>
        <begin position="118"/>
        <end position="128"/>
    </location>
</feature>